<protein>
    <submittedName>
        <fullName evidence="9">SusC/RagA family TonB-linked outer membrane protein</fullName>
    </submittedName>
</protein>
<keyword evidence="5 7" id="KW-0472">Membrane</keyword>
<comment type="caution">
    <text evidence="9">The sequence shown here is derived from an EMBL/GenBank/DDBJ whole genome shotgun (WGS) entry which is preliminary data.</text>
</comment>
<dbReference type="InterPro" id="IPR023996">
    <property type="entry name" value="TonB-dep_OMP_SusC/RagA"/>
</dbReference>
<dbReference type="NCBIfam" id="TIGR04056">
    <property type="entry name" value="OMP_RagA_SusC"/>
    <property type="match status" value="1"/>
</dbReference>
<dbReference type="InterPro" id="IPR039426">
    <property type="entry name" value="TonB-dep_rcpt-like"/>
</dbReference>
<dbReference type="InterPro" id="IPR037066">
    <property type="entry name" value="Plug_dom_sf"/>
</dbReference>
<dbReference type="SUPFAM" id="SSF56935">
    <property type="entry name" value="Porins"/>
    <property type="match status" value="1"/>
</dbReference>
<evidence type="ECO:0000256" key="2">
    <source>
        <dbReference type="ARBA" id="ARBA00022448"/>
    </source>
</evidence>
<dbReference type="SUPFAM" id="SSF49464">
    <property type="entry name" value="Carboxypeptidase regulatory domain-like"/>
    <property type="match status" value="1"/>
</dbReference>
<keyword evidence="10" id="KW-1185">Reference proteome</keyword>
<keyword evidence="2 7" id="KW-0813">Transport</keyword>
<dbReference type="InterPro" id="IPR008969">
    <property type="entry name" value="CarboxyPept-like_regulatory"/>
</dbReference>
<evidence type="ECO:0000313" key="10">
    <source>
        <dbReference type="Proteomes" id="UP000647339"/>
    </source>
</evidence>
<comment type="subcellular location">
    <subcellularLocation>
        <location evidence="1 7">Cell outer membrane</location>
        <topology evidence="1 7">Multi-pass membrane protein</topology>
    </subcellularLocation>
</comment>
<organism evidence="9 10">
    <name type="scientific">Echinicola rosea</name>
    <dbReference type="NCBI Taxonomy" id="1807691"/>
    <lineage>
        <taxon>Bacteria</taxon>
        <taxon>Pseudomonadati</taxon>
        <taxon>Bacteroidota</taxon>
        <taxon>Cytophagia</taxon>
        <taxon>Cytophagales</taxon>
        <taxon>Cyclobacteriaceae</taxon>
        <taxon>Echinicola</taxon>
    </lineage>
</organism>
<evidence type="ECO:0000259" key="8">
    <source>
        <dbReference type="Pfam" id="PF07715"/>
    </source>
</evidence>
<comment type="similarity">
    <text evidence="7">Belongs to the TonB-dependent receptor family.</text>
</comment>
<feature type="domain" description="TonB-dependent receptor plug" evidence="8">
    <location>
        <begin position="125"/>
        <end position="227"/>
    </location>
</feature>
<evidence type="ECO:0000256" key="6">
    <source>
        <dbReference type="ARBA" id="ARBA00023237"/>
    </source>
</evidence>
<dbReference type="EMBL" id="BMIU01000004">
    <property type="protein sequence ID" value="GGF24139.1"/>
    <property type="molecule type" value="Genomic_DNA"/>
</dbReference>
<reference evidence="10" key="1">
    <citation type="journal article" date="2019" name="Int. J. Syst. Evol. Microbiol.">
        <title>The Global Catalogue of Microorganisms (GCM) 10K type strain sequencing project: providing services to taxonomists for standard genome sequencing and annotation.</title>
        <authorList>
            <consortium name="The Broad Institute Genomics Platform"/>
            <consortium name="The Broad Institute Genome Sequencing Center for Infectious Disease"/>
            <person name="Wu L."/>
            <person name="Ma J."/>
        </authorList>
    </citation>
    <scope>NUCLEOTIDE SEQUENCE [LARGE SCALE GENOMIC DNA]</scope>
    <source>
        <strain evidence="10">CGMCC 1.15407</strain>
    </source>
</reference>
<dbReference type="Gene3D" id="2.170.130.10">
    <property type="entry name" value="TonB-dependent receptor, plug domain"/>
    <property type="match status" value="1"/>
</dbReference>
<name>A0ABQ1UQ86_9BACT</name>
<dbReference type="InterPro" id="IPR012910">
    <property type="entry name" value="Plug_dom"/>
</dbReference>
<evidence type="ECO:0000256" key="1">
    <source>
        <dbReference type="ARBA" id="ARBA00004571"/>
    </source>
</evidence>
<dbReference type="NCBIfam" id="TIGR04057">
    <property type="entry name" value="SusC_RagA_signa"/>
    <property type="match status" value="1"/>
</dbReference>
<dbReference type="PROSITE" id="PS52016">
    <property type="entry name" value="TONB_DEPENDENT_REC_3"/>
    <property type="match status" value="1"/>
</dbReference>
<evidence type="ECO:0000313" key="9">
    <source>
        <dbReference type="EMBL" id="GGF24139.1"/>
    </source>
</evidence>
<proteinExistence type="inferred from homology"/>
<accession>A0ABQ1UQ86</accession>
<sequence>MKRNAILLIVLFFWVATPFCLLARQETVVKGRVLASGSNAPLPGALVRIERSTIGGVADIDGGFELKVAKGEYTLTVSYLGYMPVSMEIAPPLDAPLEIMLKEDSLSMDAVEIVSTGYQELPRERATGSFVQLDRELLNRKVSTNLLDRMEDVTSGMVFNRLRDDESPVTIRGRSTLFANTSPLVIVDGFPYDGALESINPNDVESITVLKDAAAASIWGARAGNGVIVITLKDGEISEKPIISLTANLILSEKQDPFYVPRMGVGEFVDFERKLFREGIYESRENSFSRDLLSPVVETLIAHRDGLVDDRELEMAIDQFKSRDFRRDIERYYYRQRLDQQYALSMRGGNTGHRYIYSLGYDQSLQGTIGNKNDRFTLNAKNSWTLLGDRFKVETGIYVSRAGNHSDTAVPSGFAYDRLADENGRPLAIGKLYSTRYMNSLEGTGLLDWTYVPLKEIGMSDNLSVENDMRVNGRASYKVVPGLTAEVAYQYWLGENSTRNHYRQELFSERTLINSFTQEDDDGTLVRPVPMGGRLELSELKGQSHTVRAQVRYNGKWNGGHQVSALAGSEVKDLQSETNSNILYGYKDDIGQSVPVDHVTLYRNYVNPYAYQAIPSGEGQEGLVDRFVSYYANAAYNFRETYSISLSARKDQSNIFGVDSNMRGVPLWSAGVGWLLSNEGFYASDWMPYLRFRATYGYSGNVDKSLSAYTTARYAMDNSLIPNLGIAYISNPPNPNLRWEKVGITNVAVDFESRDSRLRGTLEYYRKLGEDLISSAPFPASSGRTWVTGNFANTATSGIDLSLDWTVVKGRDFAWNTNLLYSFVSDEVTDYKVETSVANFLGSSTGTTYPKEGNPIVTVYSYKWGGLDPANGQPIGFVDGEPSTDYGEIINTTEADDLVLHGRAHPAHFGALRNTLDFGGWSISFNISYRMGYFYRRRSVGYNSLLTGNIVHGDYAARWRRPGDEQTTQVPAVPSAVNSHRDNFYQFSSQLVERGDHIRLQDVRVGYTVGADSSPLLPFRRAEIFAYANNLGIIWKAAKDDPLDPDFQTSKPLRSIAFGLRIDL</sequence>
<keyword evidence="3 7" id="KW-1134">Transmembrane beta strand</keyword>
<dbReference type="Proteomes" id="UP000647339">
    <property type="component" value="Unassembled WGS sequence"/>
</dbReference>
<dbReference type="RefSeq" id="WP_137404593.1">
    <property type="nucleotide sequence ID" value="NZ_BMIU01000004.1"/>
</dbReference>
<keyword evidence="4 7" id="KW-0812">Transmembrane</keyword>
<dbReference type="Gene3D" id="2.60.40.1120">
    <property type="entry name" value="Carboxypeptidase-like, regulatory domain"/>
    <property type="match status" value="1"/>
</dbReference>
<keyword evidence="6 7" id="KW-0998">Cell outer membrane</keyword>
<evidence type="ECO:0000256" key="4">
    <source>
        <dbReference type="ARBA" id="ARBA00022692"/>
    </source>
</evidence>
<evidence type="ECO:0000256" key="7">
    <source>
        <dbReference type="PROSITE-ProRule" id="PRU01360"/>
    </source>
</evidence>
<dbReference type="Pfam" id="PF13715">
    <property type="entry name" value="CarbopepD_reg_2"/>
    <property type="match status" value="1"/>
</dbReference>
<dbReference type="Gene3D" id="2.40.170.20">
    <property type="entry name" value="TonB-dependent receptor, beta-barrel domain"/>
    <property type="match status" value="1"/>
</dbReference>
<dbReference type="InterPro" id="IPR023997">
    <property type="entry name" value="TonB-dep_OMP_SusC/RagA_CS"/>
</dbReference>
<evidence type="ECO:0000256" key="3">
    <source>
        <dbReference type="ARBA" id="ARBA00022452"/>
    </source>
</evidence>
<evidence type="ECO:0000256" key="5">
    <source>
        <dbReference type="ARBA" id="ARBA00023136"/>
    </source>
</evidence>
<dbReference type="Pfam" id="PF07715">
    <property type="entry name" value="Plug"/>
    <property type="match status" value="1"/>
</dbReference>
<gene>
    <name evidence="9" type="ORF">GCM10011339_10290</name>
</gene>
<dbReference type="InterPro" id="IPR036942">
    <property type="entry name" value="Beta-barrel_TonB_sf"/>
</dbReference>